<dbReference type="PANTHER" id="PTHR38166:SF1">
    <property type="entry name" value="C2H2-TYPE DOMAIN-CONTAINING PROTEIN"/>
    <property type="match status" value="1"/>
</dbReference>
<evidence type="ECO:0000256" key="1">
    <source>
        <dbReference type="SAM" id="MobiDB-lite"/>
    </source>
</evidence>
<dbReference type="Proteomes" id="UP000777438">
    <property type="component" value="Unassembled WGS sequence"/>
</dbReference>
<gene>
    <name evidence="2" type="ORF">B0T10DRAFT_608691</name>
</gene>
<evidence type="ECO:0000313" key="3">
    <source>
        <dbReference type="Proteomes" id="UP000777438"/>
    </source>
</evidence>
<accession>A0A9P9ALL0</accession>
<name>A0A9P9ALL0_9HYPO</name>
<keyword evidence="3" id="KW-1185">Reference proteome</keyword>
<organism evidence="2 3">
    <name type="scientific">Thelonectria olida</name>
    <dbReference type="NCBI Taxonomy" id="1576542"/>
    <lineage>
        <taxon>Eukaryota</taxon>
        <taxon>Fungi</taxon>
        <taxon>Dikarya</taxon>
        <taxon>Ascomycota</taxon>
        <taxon>Pezizomycotina</taxon>
        <taxon>Sordariomycetes</taxon>
        <taxon>Hypocreomycetidae</taxon>
        <taxon>Hypocreales</taxon>
        <taxon>Nectriaceae</taxon>
        <taxon>Thelonectria</taxon>
    </lineage>
</organism>
<dbReference type="EMBL" id="JAGPYM010000019">
    <property type="protein sequence ID" value="KAH6884899.1"/>
    <property type="molecule type" value="Genomic_DNA"/>
</dbReference>
<comment type="caution">
    <text evidence="2">The sequence shown here is derived from an EMBL/GenBank/DDBJ whole genome shotgun (WGS) entry which is preliminary data.</text>
</comment>
<proteinExistence type="predicted"/>
<feature type="region of interest" description="Disordered" evidence="1">
    <location>
        <begin position="1"/>
        <end position="23"/>
    </location>
</feature>
<feature type="compositionally biased region" description="Basic residues" evidence="1">
    <location>
        <begin position="1"/>
        <end position="11"/>
    </location>
</feature>
<dbReference type="PANTHER" id="PTHR38166">
    <property type="entry name" value="C2H2-TYPE DOMAIN-CONTAINING PROTEIN-RELATED"/>
    <property type="match status" value="1"/>
</dbReference>
<reference evidence="2 3" key="1">
    <citation type="journal article" date="2021" name="Nat. Commun.">
        <title>Genetic determinants of endophytism in the Arabidopsis root mycobiome.</title>
        <authorList>
            <person name="Mesny F."/>
            <person name="Miyauchi S."/>
            <person name="Thiergart T."/>
            <person name="Pickel B."/>
            <person name="Atanasova L."/>
            <person name="Karlsson M."/>
            <person name="Huettel B."/>
            <person name="Barry K.W."/>
            <person name="Haridas S."/>
            <person name="Chen C."/>
            <person name="Bauer D."/>
            <person name="Andreopoulos W."/>
            <person name="Pangilinan J."/>
            <person name="LaButti K."/>
            <person name="Riley R."/>
            <person name="Lipzen A."/>
            <person name="Clum A."/>
            <person name="Drula E."/>
            <person name="Henrissat B."/>
            <person name="Kohler A."/>
            <person name="Grigoriev I.V."/>
            <person name="Martin F.M."/>
            <person name="Hacquard S."/>
        </authorList>
    </citation>
    <scope>NUCLEOTIDE SEQUENCE [LARGE SCALE GENOMIC DNA]</scope>
    <source>
        <strain evidence="2 3">MPI-CAGE-CH-0241</strain>
    </source>
</reference>
<sequence>MPSSSSRKRRLCDRGSDEREGRVKEGGLACPFYKLNLKRHASCGKPPGFTRICDLRQHLLRVHKRPDHECPTCHQEWDDKQNDLAEAEYKEHILEGKCKQRQASPDDDRLTPDEFIKLGEVYSNGPSDLDKWYWLWKTFFSHHPRPKSPYVEIPGDLFDAVELAIDQWLRSQFNLEDGLDSGSKDLVEAMKQYYRNAPECFRLPVPPVDTGVPTIPNVEQAPSRSMVDDARGPARPGPSLSKTGFMTFGDCQARRGALDSLSQLQSAPDFGTNPESFVFQEFPPSQPLNEPEDPFSTTSLFNFDDPFLHIDFDPITNPIHGFDG</sequence>
<dbReference type="OrthoDB" id="5106864at2759"/>
<feature type="region of interest" description="Disordered" evidence="1">
    <location>
        <begin position="216"/>
        <end position="243"/>
    </location>
</feature>
<protein>
    <submittedName>
        <fullName evidence="2">Uncharacterized protein</fullName>
    </submittedName>
</protein>
<evidence type="ECO:0000313" key="2">
    <source>
        <dbReference type="EMBL" id="KAH6884899.1"/>
    </source>
</evidence>
<feature type="compositionally biased region" description="Basic and acidic residues" evidence="1">
    <location>
        <begin position="12"/>
        <end position="23"/>
    </location>
</feature>
<dbReference type="AlphaFoldDB" id="A0A9P9ALL0"/>